<feature type="compositionally biased region" description="Low complexity" evidence="1">
    <location>
        <begin position="58"/>
        <end position="72"/>
    </location>
</feature>
<reference evidence="2" key="1">
    <citation type="submission" date="2022-12" db="EMBL/GenBank/DDBJ databases">
        <authorList>
            <person name="Alioto T."/>
            <person name="Alioto T."/>
            <person name="Gomez Garrido J."/>
        </authorList>
    </citation>
    <scope>NUCLEOTIDE SEQUENCE</scope>
</reference>
<name>A0AA35VWU3_9SAUR</name>
<protein>
    <submittedName>
        <fullName evidence="2">Uncharacterized protein</fullName>
    </submittedName>
</protein>
<sequence>MNQQGYVAAPPYSQPQPGMGGFSAGLGQPASSHMYGHYGDVNSSSSASQSAMLKPNVPFGSAAPIGSPSPSAHQFNQTNIQNGPSATAQQSQR</sequence>
<evidence type="ECO:0000256" key="1">
    <source>
        <dbReference type="SAM" id="MobiDB-lite"/>
    </source>
</evidence>
<feature type="region of interest" description="Disordered" evidence="1">
    <location>
        <begin position="1"/>
        <end position="25"/>
    </location>
</feature>
<feature type="compositionally biased region" description="Polar residues" evidence="1">
    <location>
        <begin position="73"/>
        <end position="93"/>
    </location>
</feature>
<evidence type="ECO:0000313" key="3">
    <source>
        <dbReference type="Proteomes" id="UP001178461"/>
    </source>
</evidence>
<feature type="region of interest" description="Disordered" evidence="1">
    <location>
        <begin position="40"/>
        <end position="93"/>
    </location>
</feature>
<dbReference type="AlphaFoldDB" id="A0AA35VWU3"/>
<accession>A0AA35VWU3</accession>
<gene>
    <name evidence="2" type="ORF">PODLI_1B033693</name>
</gene>
<proteinExistence type="predicted"/>
<feature type="non-terminal residue" evidence="2">
    <location>
        <position position="1"/>
    </location>
</feature>
<evidence type="ECO:0000313" key="2">
    <source>
        <dbReference type="EMBL" id="CAI7935482.1"/>
    </source>
</evidence>
<comment type="caution">
    <text evidence="2">The sequence shown here is derived from an EMBL/GenBank/DDBJ whole genome shotgun (WGS) entry which is preliminary data.</text>
</comment>
<keyword evidence="3" id="KW-1185">Reference proteome</keyword>
<dbReference type="Proteomes" id="UP001178461">
    <property type="component" value="Unassembled WGS sequence"/>
</dbReference>
<dbReference type="EMBL" id="CANTUW010000851">
    <property type="protein sequence ID" value="CAI7935482.1"/>
    <property type="molecule type" value="Genomic_DNA"/>
</dbReference>
<organism evidence="2 3">
    <name type="scientific">Podarcis lilfordi</name>
    <name type="common">Lilford's wall lizard</name>
    <dbReference type="NCBI Taxonomy" id="74358"/>
    <lineage>
        <taxon>Eukaryota</taxon>
        <taxon>Metazoa</taxon>
        <taxon>Chordata</taxon>
        <taxon>Craniata</taxon>
        <taxon>Vertebrata</taxon>
        <taxon>Euteleostomi</taxon>
        <taxon>Lepidosauria</taxon>
        <taxon>Squamata</taxon>
        <taxon>Bifurcata</taxon>
        <taxon>Unidentata</taxon>
        <taxon>Episquamata</taxon>
        <taxon>Laterata</taxon>
        <taxon>Lacertibaenia</taxon>
        <taxon>Lacertidae</taxon>
        <taxon>Podarcis</taxon>
    </lineage>
</organism>